<name>A0ABT0TLU7_9FLAO</name>
<dbReference type="EMBL" id="JAMLJM010000001">
    <property type="protein sequence ID" value="MCL9808064.1"/>
    <property type="molecule type" value="Genomic_DNA"/>
</dbReference>
<dbReference type="Proteomes" id="UP001317191">
    <property type="component" value="Unassembled WGS sequence"/>
</dbReference>
<evidence type="ECO:0000313" key="2">
    <source>
        <dbReference type="Proteomes" id="UP001317191"/>
    </source>
</evidence>
<keyword evidence="2" id="KW-1185">Reference proteome</keyword>
<comment type="caution">
    <text evidence="1">The sequence shown here is derived from an EMBL/GenBank/DDBJ whole genome shotgun (WGS) entry which is preliminary data.</text>
</comment>
<proteinExistence type="predicted"/>
<protein>
    <recommendedName>
        <fullName evidence="3">T9SS C-terminal target domain-containing protein</fullName>
    </recommendedName>
</protein>
<sequence length="292" mass="33845">MTRKFCIWICMFFSVIVSAQTIKIPLRKYRVAFLSDSLKETSGLCFLNQKLHTFNDGGNPNELYHIDKKTGKIIQKLPTSFPNIDWEAIATDSTFIYLGDFGNNSGKRQDLCIYKLSLSQNTKDENFLKINFEYQLPKNYEPQNLKHDFDAEALIYHHQKLHLFTKEWKNKATSRYLINPNASEKQILQKLESYKTNFLVTDAAFYDKKLYLVGYNKKGNCFLFIFDENSDGLFFSNPPKKFKLGSVLTIGQIEGIAINSEGLYLSSENISKFIFNRKPSLYFVPFSALKEN</sequence>
<evidence type="ECO:0008006" key="3">
    <source>
        <dbReference type="Google" id="ProtNLM"/>
    </source>
</evidence>
<reference evidence="1 2" key="1">
    <citation type="submission" date="2022-05" db="EMBL/GenBank/DDBJ databases">
        <title>Flavobacterium sp., isolated from activated sludge.</title>
        <authorList>
            <person name="Ran Q."/>
        </authorList>
    </citation>
    <scope>NUCLEOTIDE SEQUENCE [LARGE SCALE GENOMIC DNA]</scope>
    <source>
        <strain evidence="1 2">HXWNR70</strain>
    </source>
</reference>
<evidence type="ECO:0000313" key="1">
    <source>
        <dbReference type="EMBL" id="MCL9808064.1"/>
    </source>
</evidence>
<dbReference type="SUPFAM" id="SSF69304">
    <property type="entry name" value="Tricorn protease N-terminal domain"/>
    <property type="match status" value="1"/>
</dbReference>
<accession>A0ABT0TLU7</accession>
<organism evidence="1 2">
    <name type="scientific">Flavobacterium luminosum</name>
    <dbReference type="NCBI Taxonomy" id="2949086"/>
    <lineage>
        <taxon>Bacteria</taxon>
        <taxon>Pseudomonadati</taxon>
        <taxon>Bacteroidota</taxon>
        <taxon>Flavobacteriia</taxon>
        <taxon>Flavobacteriales</taxon>
        <taxon>Flavobacteriaceae</taxon>
        <taxon>Flavobacterium</taxon>
    </lineage>
</organism>
<gene>
    <name evidence="1" type="ORF">NAT50_01700</name>
</gene>
<dbReference type="RefSeq" id="WP_250590851.1">
    <property type="nucleotide sequence ID" value="NZ_JAMLJM010000001.1"/>
</dbReference>